<feature type="region of interest" description="Disordered" evidence="1">
    <location>
        <begin position="1"/>
        <end position="44"/>
    </location>
</feature>
<protein>
    <recommendedName>
        <fullName evidence="4">Pentatricopeptide repeat-containing protein</fullName>
    </recommendedName>
</protein>
<organism evidence="2 3">
    <name type="scientific">Tanacetum coccineum</name>
    <dbReference type="NCBI Taxonomy" id="301880"/>
    <lineage>
        <taxon>Eukaryota</taxon>
        <taxon>Viridiplantae</taxon>
        <taxon>Streptophyta</taxon>
        <taxon>Embryophyta</taxon>
        <taxon>Tracheophyta</taxon>
        <taxon>Spermatophyta</taxon>
        <taxon>Magnoliopsida</taxon>
        <taxon>eudicotyledons</taxon>
        <taxon>Gunneridae</taxon>
        <taxon>Pentapetalae</taxon>
        <taxon>asterids</taxon>
        <taxon>campanulids</taxon>
        <taxon>Asterales</taxon>
        <taxon>Asteraceae</taxon>
        <taxon>Asteroideae</taxon>
        <taxon>Anthemideae</taxon>
        <taxon>Anthemidinae</taxon>
        <taxon>Tanacetum</taxon>
    </lineage>
</organism>
<dbReference type="EMBL" id="BQNB010019454">
    <property type="protein sequence ID" value="GJT85463.1"/>
    <property type="molecule type" value="Genomic_DNA"/>
</dbReference>
<accession>A0ABQ5HEA6</accession>
<sequence length="140" mass="14835">MDDNSNGDLHSSGEMDSGDETIGDVCLDNSMDTDMNDNGTSDKENEKALLVKGISTLSSRLGKPLIMDYMIATMCYNGTGRAAYARVLAKLILSDVEVVKTSQEALQSLGRVPNRCGILRRLKAFVASPIGCGGSDVGIA</sequence>
<gene>
    <name evidence="2" type="ORF">Tco_1067180</name>
</gene>
<evidence type="ECO:0008006" key="4">
    <source>
        <dbReference type="Google" id="ProtNLM"/>
    </source>
</evidence>
<comment type="caution">
    <text evidence="2">The sequence shown here is derived from an EMBL/GenBank/DDBJ whole genome shotgun (WGS) entry which is preliminary data.</text>
</comment>
<evidence type="ECO:0000313" key="2">
    <source>
        <dbReference type="EMBL" id="GJT85463.1"/>
    </source>
</evidence>
<feature type="compositionally biased region" description="Polar residues" evidence="1">
    <location>
        <begin position="30"/>
        <end position="39"/>
    </location>
</feature>
<reference evidence="2" key="1">
    <citation type="journal article" date="2022" name="Int. J. Mol. Sci.">
        <title>Draft Genome of Tanacetum Coccineum: Genomic Comparison of Closely Related Tanacetum-Family Plants.</title>
        <authorList>
            <person name="Yamashiro T."/>
            <person name="Shiraishi A."/>
            <person name="Nakayama K."/>
            <person name="Satake H."/>
        </authorList>
    </citation>
    <scope>NUCLEOTIDE SEQUENCE</scope>
</reference>
<proteinExistence type="predicted"/>
<reference evidence="2" key="2">
    <citation type="submission" date="2022-01" db="EMBL/GenBank/DDBJ databases">
        <authorList>
            <person name="Yamashiro T."/>
            <person name="Shiraishi A."/>
            <person name="Satake H."/>
            <person name="Nakayama K."/>
        </authorList>
    </citation>
    <scope>NUCLEOTIDE SEQUENCE</scope>
</reference>
<evidence type="ECO:0000256" key="1">
    <source>
        <dbReference type="SAM" id="MobiDB-lite"/>
    </source>
</evidence>
<keyword evidence="3" id="KW-1185">Reference proteome</keyword>
<evidence type="ECO:0000313" key="3">
    <source>
        <dbReference type="Proteomes" id="UP001151760"/>
    </source>
</evidence>
<dbReference type="Proteomes" id="UP001151760">
    <property type="component" value="Unassembled WGS sequence"/>
</dbReference>
<name>A0ABQ5HEA6_9ASTR</name>